<keyword evidence="5" id="KW-0234">DNA repair</keyword>
<dbReference type="PANTHER" id="PTHR10242">
    <property type="entry name" value="8-OXOGUANINE DNA GLYCOSYLASE"/>
    <property type="match status" value="1"/>
</dbReference>
<evidence type="ECO:0000256" key="3">
    <source>
        <dbReference type="ARBA" id="ARBA00022763"/>
    </source>
</evidence>
<keyword evidence="8" id="KW-0326">Glycosidase</keyword>
<dbReference type="CDD" id="cd00056">
    <property type="entry name" value="ENDO3c"/>
    <property type="match status" value="1"/>
</dbReference>
<dbReference type="EC" id="4.2.99.18" evidence="2"/>
<comment type="caution">
    <text evidence="11">The sequence shown here is derived from an EMBL/GenBank/DDBJ whole genome shotgun (WGS) entry which is preliminary data.</text>
</comment>
<dbReference type="Gene3D" id="3.30.310.20">
    <property type="entry name" value="DNA-3-methyladenine glycosylase AlkA, N-terminal domain"/>
    <property type="match status" value="1"/>
</dbReference>
<dbReference type="GO" id="GO:0008534">
    <property type="term" value="F:oxidized purine nucleobase lesion DNA N-glycosylase activity"/>
    <property type="evidence" value="ECO:0007669"/>
    <property type="project" value="InterPro"/>
</dbReference>
<accession>A0A644TYF6</accession>
<evidence type="ECO:0000256" key="6">
    <source>
        <dbReference type="ARBA" id="ARBA00023239"/>
    </source>
</evidence>
<dbReference type="InterPro" id="IPR012904">
    <property type="entry name" value="OGG_N"/>
</dbReference>
<dbReference type="InterPro" id="IPR023170">
    <property type="entry name" value="HhH_base_excis_C"/>
</dbReference>
<dbReference type="InterPro" id="IPR037046">
    <property type="entry name" value="AlkA_N_sf"/>
</dbReference>
<dbReference type="Gene3D" id="1.10.340.30">
    <property type="entry name" value="Hypothetical protein, domain 2"/>
    <property type="match status" value="1"/>
</dbReference>
<dbReference type="Pfam" id="PF07934">
    <property type="entry name" value="OGG_N"/>
    <property type="match status" value="1"/>
</dbReference>
<evidence type="ECO:0000256" key="1">
    <source>
        <dbReference type="ARBA" id="ARBA00010679"/>
    </source>
</evidence>
<evidence type="ECO:0000256" key="4">
    <source>
        <dbReference type="ARBA" id="ARBA00022801"/>
    </source>
</evidence>
<evidence type="ECO:0000256" key="9">
    <source>
        <dbReference type="ARBA" id="ARBA00044632"/>
    </source>
</evidence>
<keyword evidence="3" id="KW-0227">DNA damage</keyword>
<reference evidence="11" key="1">
    <citation type="submission" date="2019-08" db="EMBL/GenBank/DDBJ databases">
        <authorList>
            <person name="Kucharzyk K."/>
            <person name="Murdoch R.W."/>
            <person name="Higgins S."/>
            <person name="Loffler F."/>
        </authorList>
    </citation>
    <scope>NUCLEOTIDE SEQUENCE</scope>
</reference>
<dbReference type="InterPro" id="IPR052054">
    <property type="entry name" value="Oxidative_DNA_repair_enzyme"/>
</dbReference>
<dbReference type="GO" id="GO:0006289">
    <property type="term" value="P:nucleotide-excision repair"/>
    <property type="evidence" value="ECO:0007669"/>
    <property type="project" value="InterPro"/>
</dbReference>
<evidence type="ECO:0000256" key="7">
    <source>
        <dbReference type="ARBA" id="ARBA00023268"/>
    </source>
</evidence>
<protein>
    <recommendedName>
        <fullName evidence="2">DNA-(apurinic or apyrimidinic site) lyase</fullName>
        <ecNumber evidence="2">4.2.99.18</ecNumber>
    </recommendedName>
</protein>
<dbReference type="InterPro" id="IPR011257">
    <property type="entry name" value="DNA_glycosylase"/>
</dbReference>
<keyword evidence="4" id="KW-0378">Hydrolase</keyword>
<proteinExistence type="inferred from homology"/>
<evidence type="ECO:0000256" key="8">
    <source>
        <dbReference type="ARBA" id="ARBA00023295"/>
    </source>
</evidence>
<evidence type="ECO:0000259" key="10">
    <source>
        <dbReference type="SMART" id="SM00478"/>
    </source>
</evidence>
<dbReference type="Gene3D" id="1.10.1670.10">
    <property type="entry name" value="Helix-hairpin-Helix base-excision DNA repair enzymes (C-terminal)"/>
    <property type="match status" value="1"/>
</dbReference>
<keyword evidence="7" id="KW-0511">Multifunctional enzyme</keyword>
<comment type="similarity">
    <text evidence="1">Belongs to the type-1 OGG1 family.</text>
</comment>
<organism evidence="11">
    <name type="scientific">bioreactor metagenome</name>
    <dbReference type="NCBI Taxonomy" id="1076179"/>
    <lineage>
        <taxon>unclassified sequences</taxon>
        <taxon>metagenomes</taxon>
        <taxon>ecological metagenomes</taxon>
    </lineage>
</organism>
<dbReference type="GO" id="GO:0003684">
    <property type="term" value="F:damaged DNA binding"/>
    <property type="evidence" value="ECO:0007669"/>
    <property type="project" value="InterPro"/>
</dbReference>
<dbReference type="SUPFAM" id="SSF48150">
    <property type="entry name" value="DNA-glycosylase"/>
    <property type="match status" value="1"/>
</dbReference>
<evidence type="ECO:0000256" key="2">
    <source>
        <dbReference type="ARBA" id="ARBA00012720"/>
    </source>
</evidence>
<dbReference type="Pfam" id="PF00730">
    <property type="entry name" value="HhH-GPD"/>
    <property type="match status" value="1"/>
</dbReference>
<name>A0A644TYF6_9ZZZZ</name>
<feature type="domain" description="HhH-GPD" evidence="10">
    <location>
        <begin position="134"/>
        <end position="315"/>
    </location>
</feature>
<gene>
    <name evidence="11" type="ORF">SDC9_17784</name>
</gene>
<dbReference type="InterPro" id="IPR003265">
    <property type="entry name" value="HhH-GPD_domain"/>
</dbReference>
<dbReference type="GO" id="GO:0006284">
    <property type="term" value="P:base-excision repair"/>
    <property type="evidence" value="ECO:0007669"/>
    <property type="project" value="InterPro"/>
</dbReference>
<dbReference type="GO" id="GO:0140078">
    <property type="term" value="F:class I DNA-(apurinic or apyrimidinic site) endonuclease activity"/>
    <property type="evidence" value="ECO:0007669"/>
    <property type="project" value="UniProtKB-EC"/>
</dbReference>
<dbReference type="SMART" id="SM00478">
    <property type="entry name" value="ENDO3c"/>
    <property type="match status" value="1"/>
</dbReference>
<evidence type="ECO:0000313" key="11">
    <source>
        <dbReference type="EMBL" id="MPL72005.1"/>
    </source>
</evidence>
<evidence type="ECO:0000256" key="5">
    <source>
        <dbReference type="ARBA" id="ARBA00023204"/>
    </source>
</evidence>
<dbReference type="PANTHER" id="PTHR10242:SF2">
    <property type="entry name" value="N-GLYCOSYLASE_DNA LYASE"/>
    <property type="match status" value="1"/>
</dbReference>
<dbReference type="EMBL" id="VSSQ01000063">
    <property type="protein sequence ID" value="MPL72005.1"/>
    <property type="molecule type" value="Genomic_DNA"/>
</dbReference>
<sequence>MIFNNLIDLKITQSSGQTSQPPWKEINNKYCDVIYLNNKSLNNVPILIKAYQEDIDFLNVEFEFPNGSNFTKDYVNDKCIKEEIIRIFDLDFNLDKFYNYLSEDSKLEPSSDFSRGLRLFLAKNPFEAILSSISSANNSIVRWTKSIYAIREKWGEKIEFPSGVFNTFPYPKLLQFIHEDDLEEYESLNGNIAIESCNNNLKSCGVGYRAPYIKKTSEILSNEVNLLEISNMKYEEAFEEVLNFPGVGPKVADCILLYGYGFKQAFPTDVWIKRIISYLYFNNKDVSIDKIREFGIENFGEYAGYVQLYLFHYARKSGLMTKLK</sequence>
<keyword evidence="6" id="KW-0456">Lyase</keyword>
<comment type="catalytic activity">
    <reaction evidence="9">
        <text>2'-deoxyribonucleotide-(2'-deoxyribose 5'-phosphate)-2'-deoxyribonucleotide-DNA = a 3'-end 2'-deoxyribonucleotide-(2,3-dehydro-2,3-deoxyribose 5'-phosphate)-DNA + a 5'-end 5'-phospho-2'-deoxyribonucleoside-DNA + H(+)</text>
        <dbReference type="Rhea" id="RHEA:66592"/>
        <dbReference type="Rhea" id="RHEA-COMP:13180"/>
        <dbReference type="Rhea" id="RHEA-COMP:16897"/>
        <dbReference type="Rhea" id="RHEA-COMP:17067"/>
        <dbReference type="ChEBI" id="CHEBI:15378"/>
        <dbReference type="ChEBI" id="CHEBI:136412"/>
        <dbReference type="ChEBI" id="CHEBI:157695"/>
        <dbReference type="ChEBI" id="CHEBI:167181"/>
        <dbReference type="EC" id="4.2.99.18"/>
    </reaction>
</comment>
<dbReference type="AlphaFoldDB" id="A0A644TYF6"/>